<reference evidence="1" key="2">
    <citation type="journal article" date="2015" name="Fish Shellfish Immunol.">
        <title>Early steps in the European eel (Anguilla anguilla)-Vibrio vulnificus interaction in the gills: Role of the RtxA13 toxin.</title>
        <authorList>
            <person name="Callol A."/>
            <person name="Pajuelo D."/>
            <person name="Ebbesson L."/>
            <person name="Teles M."/>
            <person name="MacKenzie S."/>
            <person name="Amaro C."/>
        </authorList>
    </citation>
    <scope>NUCLEOTIDE SEQUENCE</scope>
</reference>
<accession>A0A0E9TB99</accession>
<proteinExistence type="predicted"/>
<dbReference type="AlphaFoldDB" id="A0A0E9TB99"/>
<reference evidence="1" key="1">
    <citation type="submission" date="2014-11" db="EMBL/GenBank/DDBJ databases">
        <authorList>
            <person name="Amaro Gonzalez C."/>
        </authorList>
    </citation>
    <scope>NUCLEOTIDE SEQUENCE</scope>
</reference>
<sequence>MNQSTLWDYVRRGKLNLLPTTFPRLSRNTTALLRLPRCLYPMKYNLLYRIPNFSHSRSPIPIYPMRSIYC</sequence>
<name>A0A0E9TB99_ANGAN</name>
<dbReference type="EMBL" id="GBXM01058589">
    <property type="protein sequence ID" value="JAH49988.1"/>
    <property type="molecule type" value="Transcribed_RNA"/>
</dbReference>
<organism evidence="1">
    <name type="scientific">Anguilla anguilla</name>
    <name type="common">European freshwater eel</name>
    <name type="synonym">Muraena anguilla</name>
    <dbReference type="NCBI Taxonomy" id="7936"/>
    <lineage>
        <taxon>Eukaryota</taxon>
        <taxon>Metazoa</taxon>
        <taxon>Chordata</taxon>
        <taxon>Craniata</taxon>
        <taxon>Vertebrata</taxon>
        <taxon>Euteleostomi</taxon>
        <taxon>Actinopterygii</taxon>
        <taxon>Neopterygii</taxon>
        <taxon>Teleostei</taxon>
        <taxon>Anguilliformes</taxon>
        <taxon>Anguillidae</taxon>
        <taxon>Anguilla</taxon>
    </lineage>
</organism>
<evidence type="ECO:0000313" key="1">
    <source>
        <dbReference type="EMBL" id="JAH49988.1"/>
    </source>
</evidence>
<protein>
    <submittedName>
        <fullName evidence="1">Uncharacterized protein</fullName>
    </submittedName>
</protein>